<dbReference type="RefSeq" id="WP_270123516.1">
    <property type="nucleotide sequence ID" value="NZ_BAAAOM010000002.1"/>
</dbReference>
<dbReference type="InterPro" id="IPR002577">
    <property type="entry name" value="HTH_HxlR"/>
</dbReference>
<sequence>MRQQLADGDRICGVRDVLDRIGDKWSLLTMARLIGGPQRYSDLRRTVEGVSQRMLTVTLRSLERDGLVTRTVTPTSPPRVDYELTPVGETLAVEVATLIGWAEAHRGYVAAARERFDREAGER</sequence>
<evidence type="ECO:0000313" key="7">
    <source>
        <dbReference type="Proteomes" id="UP001145799"/>
    </source>
</evidence>
<dbReference type="Proteomes" id="UP001145799">
    <property type="component" value="Unassembled WGS sequence"/>
</dbReference>
<comment type="caution">
    <text evidence="5">The sequence shown here is derived from an EMBL/GenBank/DDBJ whole genome shotgun (WGS) entry which is preliminary data.</text>
</comment>
<keyword evidence="3" id="KW-0804">Transcription</keyword>
<dbReference type="PROSITE" id="PS51118">
    <property type="entry name" value="HTH_HXLR"/>
    <property type="match status" value="1"/>
</dbReference>
<evidence type="ECO:0000256" key="1">
    <source>
        <dbReference type="ARBA" id="ARBA00023015"/>
    </source>
</evidence>
<evidence type="ECO:0000259" key="4">
    <source>
        <dbReference type="PROSITE" id="PS51118"/>
    </source>
</evidence>
<keyword evidence="2 6" id="KW-0238">DNA-binding</keyword>
<dbReference type="PANTHER" id="PTHR33204:SF39">
    <property type="entry name" value="TRANSCRIPTIONAL REGULATORY PROTEIN"/>
    <property type="match status" value="1"/>
</dbReference>
<gene>
    <name evidence="6" type="ORF">J2S69_000671</name>
    <name evidence="5" type="ORF">O2L01_18620</name>
</gene>
<dbReference type="Proteomes" id="UP001183604">
    <property type="component" value="Unassembled WGS sequence"/>
</dbReference>
<dbReference type="InterPro" id="IPR036388">
    <property type="entry name" value="WH-like_DNA-bd_sf"/>
</dbReference>
<evidence type="ECO:0000313" key="5">
    <source>
        <dbReference type="EMBL" id="MDA1387019.1"/>
    </source>
</evidence>
<dbReference type="EMBL" id="JAVDYD010000001">
    <property type="protein sequence ID" value="MDR7336952.1"/>
    <property type="molecule type" value="Genomic_DNA"/>
</dbReference>
<evidence type="ECO:0000256" key="2">
    <source>
        <dbReference type="ARBA" id="ARBA00023125"/>
    </source>
</evidence>
<accession>A0A9X3PN88</accession>
<reference evidence="6 8" key="2">
    <citation type="submission" date="2023-07" db="EMBL/GenBank/DDBJ databases">
        <title>Sequencing the genomes of 1000 actinobacteria strains.</title>
        <authorList>
            <person name="Klenk H.-P."/>
        </authorList>
    </citation>
    <scope>NUCLEOTIDE SEQUENCE [LARGE SCALE GENOMIC DNA]</scope>
    <source>
        <strain evidence="6 8">DSM 44724</strain>
    </source>
</reference>
<dbReference type="PANTHER" id="PTHR33204">
    <property type="entry name" value="TRANSCRIPTIONAL REGULATOR, MARR FAMILY"/>
    <property type="match status" value="1"/>
</dbReference>
<evidence type="ECO:0000313" key="8">
    <source>
        <dbReference type="Proteomes" id="UP001183604"/>
    </source>
</evidence>
<dbReference type="AlphaFoldDB" id="A0A9X3PN88"/>
<protein>
    <submittedName>
        <fullName evidence="6">DNA-binding HxlR family transcriptional regulator</fullName>
    </submittedName>
    <submittedName>
        <fullName evidence="5">Helix-turn-helix domain-containing protein</fullName>
    </submittedName>
</protein>
<evidence type="ECO:0000313" key="6">
    <source>
        <dbReference type="EMBL" id="MDR7336952.1"/>
    </source>
</evidence>
<dbReference type="GO" id="GO:0003677">
    <property type="term" value="F:DNA binding"/>
    <property type="evidence" value="ECO:0007669"/>
    <property type="project" value="UniProtKB-KW"/>
</dbReference>
<feature type="domain" description="HTH hxlR-type" evidence="4">
    <location>
        <begin position="12"/>
        <end position="110"/>
    </location>
</feature>
<organism evidence="5 7">
    <name type="scientific">Glycomyces lechevalierae</name>
    <dbReference type="NCBI Taxonomy" id="256034"/>
    <lineage>
        <taxon>Bacteria</taxon>
        <taxon>Bacillati</taxon>
        <taxon>Actinomycetota</taxon>
        <taxon>Actinomycetes</taxon>
        <taxon>Glycomycetales</taxon>
        <taxon>Glycomycetaceae</taxon>
        <taxon>Glycomyces</taxon>
    </lineage>
</organism>
<dbReference type="SUPFAM" id="SSF46785">
    <property type="entry name" value="Winged helix' DNA-binding domain"/>
    <property type="match status" value="1"/>
</dbReference>
<name>A0A9X3PN88_9ACTN</name>
<dbReference type="EMBL" id="JAPZVQ010000013">
    <property type="protein sequence ID" value="MDA1387019.1"/>
    <property type="molecule type" value="Genomic_DNA"/>
</dbReference>
<dbReference type="Pfam" id="PF01638">
    <property type="entry name" value="HxlR"/>
    <property type="match status" value="1"/>
</dbReference>
<keyword evidence="1" id="KW-0805">Transcription regulation</keyword>
<dbReference type="Gene3D" id="1.10.10.10">
    <property type="entry name" value="Winged helix-like DNA-binding domain superfamily/Winged helix DNA-binding domain"/>
    <property type="match status" value="1"/>
</dbReference>
<keyword evidence="8" id="KW-1185">Reference proteome</keyword>
<proteinExistence type="predicted"/>
<evidence type="ECO:0000256" key="3">
    <source>
        <dbReference type="ARBA" id="ARBA00023163"/>
    </source>
</evidence>
<dbReference type="InterPro" id="IPR036390">
    <property type="entry name" value="WH_DNA-bd_sf"/>
</dbReference>
<reference evidence="5" key="1">
    <citation type="submission" date="2022-12" db="EMBL/GenBank/DDBJ databases">
        <title>Gycomyces niveus sp.nov., a novel actinomycete isolated from soil in Shouguang.</title>
        <authorList>
            <person name="Yang X."/>
        </authorList>
    </citation>
    <scope>NUCLEOTIDE SEQUENCE</scope>
    <source>
        <strain evidence="5">DSM 44724</strain>
    </source>
</reference>